<dbReference type="EMBL" id="JAPUUL010001396">
    <property type="protein sequence ID" value="KAJ8127526.1"/>
    <property type="molecule type" value="Genomic_DNA"/>
</dbReference>
<name>A0ACC2JJA8_9PEZI</name>
<proteinExistence type="predicted"/>
<comment type="caution">
    <text evidence="1">The sequence shown here is derived from an EMBL/GenBank/DDBJ whole genome shotgun (WGS) entry which is preliminary data.</text>
</comment>
<reference evidence="1" key="1">
    <citation type="submission" date="2022-12" db="EMBL/GenBank/DDBJ databases">
        <title>Genome Sequence of Lasiodiplodia mahajangana.</title>
        <authorList>
            <person name="Buettner E."/>
        </authorList>
    </citation>
    <scope>NUCLEOTIDE SEQUENCE</scope>
    <source>
        <strain evidence="1">VT137</strain>
    </source>
</reference>
<dbReference type="Proteomes" id="UP001153332">
    <property type="component" value="Unassembled WGS sequence"/>
</dbReference>
<protein>
    <submittedName>
        <fullName evidence="1">Uncharacterized protein</fullName>
    </submittedName>
</protein>
<sequence length="277" mass="31357">MPREIDTVPTPKNVKPKKLIVLSAPRTGTHGIYKALLQLGYSPYHMAETLNIGPRAIRIMADGMKAEQFHEGMPYGREEFDKWFADYDVIIEMPFFMLRSTLKAYPDAKFLLTERDPEKWAKSFMNTAGAAITDFNRFPMSVFRRFDNFSSHMHMFGTILLNHSTNGFGVSEQGRQALIENYKAYIAEVKRLVPPKQLKVFRLEDGFGWNELCPCLGVPVPDTPWPSLNTPEEFHSIVKPKIKTAVAKGMTGVTTIIAVAAIGIWYGRKSLLPLLTK</sequence>
<organism evidence="1 2">
    <name type="scientific">Lasiodiplodia mahajangana</name>
    <dbReference type="NCBI Taxonomy" id="1108764"/>
    <lineage>
        <taxon>Eukaryota</taxon>
        <taxon>Fungi</taxon>
        <taxon>Dikarya</taxon>
        <taxon>Ascomycota</taxon>
        <taxon>Pezizomycotina</taxon>
        <taxon>Dothideomycetes</taxon>
        <taxon>Dothideomycetes incertae sedis</taxon>
        <taxon>Botryosphaeriales</taxon>
        <taxon>Botryosphaeriaceae</taxon>
        <taxon>Lasiodiplodia</taxon>
    </lineage>
</organism>
<accession>A0ACC2JJA8</accession>
<evidence type="ECO:0000313" key="1">
    <source>
        <dbReference type="EMBL" id="KAJ8127526.1"/>
    </source>
</evidence>
<evidence type="ECO:0000313" key="2">
    <source>
        <dbReference type="Proteomes" id="UP001153332"/>
    </source>
</evidence>
<gene>
    <name evidence="1" type="ORF">O1611_g6110</name>
</gene>
<keyword evidence="2" id="KW-1185">Reference proteome</keyword>